<feature type="compositionally biased region" description="Basic and acidic residues" evidence="1">
    <location>
        <begin position="208"/>
        <end position="218"/>
    </location>
</feature>
<name>A0ABU3N4I5_9SPHN</name>
<evidence type="ECO:0000256" key="2">
    <source>
        <dbReference type="SAM" id="Phobius"/>
    </source>
</evidence>
<feature type="region of interest" description="Disordered" evidence="1">
    <location>
        <begin position="208"/>
        <end position="227"/>
    </location>
</feature>
<accession>A0ABU3N4I5</accession>
<keyword evidence="2" id="KW-0472">Membrane</keyword>
<evidence type="ECO:0000256" key="1">
    <source>
        <dbReference type="SAM" id="MobiDB-lite"/>
    </source>
</evidence>
<sequence length="227" mass="25294">MRRWGLLRFGVLLLALVLAIGAGFWFLTGTVKDQFRGPDPVTVAQASLQGLREQNRLSTFAARYVAVVTSRQSRLGMTAEKTLIMPGMVRYEVDLAKLQQKSLSWDAASNRLTILLPPVEVIGPDVDLDGIREYSQGGLLMRFTDVEKQLDAANRKAGQQELIRQARAPTPVKLARDATRRAIERSFAMPLKAAGLDAKVAVYFPDERPSEEWDRSRSPADVVANKW</sequence>
<dbReference type="InterPro" id="IPR025324">
    <property type="entry name" value="DUF4230"/>
</dbReference>
<gene>
    <name evidence="3" type="ORF">MZO42_11800</name>
</gene>
<evidence type="ECO:0000313" key="3">
    <source>
        <dbReference type="EMBL" id="MDT8759382.1"/>
    </source>
</evidence>
<dbReference type="Pfam" id="PF14014">
    <property type="entry name" value="DUF4230"/>
    <property type="match status" value="1"/>
</dbReference>
<dbReference type="EMBL" id="JALMLT010000003">
    <property type="protein sequence ID" value="MDT8759382.1"/>
    <property type="molecule type" value="Genomic_DNA"/>
</dbReference>
<comment type="caution">
    <text evidence="3">The sequence shown here is derived from an EMBL/GenBank/DDBJ whole genome shotgun (WGS) entry which is preliminary data.</text>
</comment>
<proteinExistence type="predicted"/>
<keyword evidence="2" id="KW-1133">Transmembrane helix</keyword>
<keyword evidence="2" id="KW-0812">Transmembrane</keyword>
<feature type="transmembrane region" description="Helical" evidence="2">
    <location>
        <begin position="6"/>
        <end position="27"/>
    </location>
</feature>
<protein>
    <submittedName>
        <fullName evidence="3">DUF4230 domain-containing protein</fullName>
    </submittedName>
</protein>
<organism evidence="3">
    <name type="scientific">Sphingomonas psychrotolerans</name>
    <dbReference type="NCBI Taxonomy" id="1327635"/>
    <lineage>
        <taxon>Bacteria</taxon>
        <taxon>Pseudomonadati</taxon>
        <taxon>Pseudomonadota</taxon>
        <taxon>Alphaproteobacteria</taxon>
        <taxon>Sphingomonadales</taxon>
        <taxon>Sphingomonadaceae</taxon>
        <taxon>Sphingomonas</taxon>
    </lineage>
</organism>
<reference evidence="3" key="1">
    <citation type="submission" date="2022-04" db="EMBL/GenBank/DDBJ databases">
        <title>Tomato heritable bacteria conferring resistance against bacterial wilt.</title>
        <authorList>
            <person name="Yin J."/>
        </authorList>
    </citation>
    <scope>NUCLEOTIDE SEQUENCE</scope>
    <source>
        <strain evidence="3">Cra20</strain>
    </source>
</reference>